<feature type="domain" description="Phosphotyrosine protein phosphatase I" evidence="6">
    <location>
        <begin position="1"/>
        <end position="193"/>
    </location>
</feature>
<dbReference type="GO" id="GO:0004725">
    <property type="term" value="F:protein tyrosine phosphatase activity"/>
    <property type="evidence" value="ECO:0007669"/>
    <property type="project" value="InterPro"/>
</dbReference>
<dbReference type="RefSeq" id="WP_268780422.1">
    <property type="nucleotide sequence ID" value="NZ_JAPRAT010000020.1"/>
</dbReference>
<dbReference type="Pfam" id="PF01451">
    <property type="entry name" value="LMWPc"/>
    <property type="match status" value="1"/>
</dbReference>
<dbReference type="InterPro" id="IPR036196">
    <property type="entry name" value="Ptyr_pPase_sf"/>
</dbReference>
<dbReference type="PANTHER" id="PTHR11717">
    <property type="entry name" value="LOW MOLECULAR WEIGHT PROTEIN TYROSINE PHOSPHATASE"/>
    <property type="match status" value="1"/>
</dbReference>
<accession>A0A9J6RD62</accession>
<organism evidence="7 8">
    <name type="scientific">Natronobacillus azotifigens</name>
    <dbReference type="NCBI Taxonomy" id="472978"/>
    <lineage>
        <taxon>Bacteria</taxon>
        <taxon>Bacillati</taxon>
        <taxon>Bacillota</taxon>
        <taxon>Bacilli</taxon>
        <taxon>Bacillales</taxon>
        <taxon>Bacillaceae</taxon>
        <taxon>Natronobacillus</taxon>
    </lineage>
</organism>
<dbReference type="EMBL" id="JAPRAT010000020">
    <property type="protein sequence ID" value="MCZ0703658.1"/>
    <property type="molecule type" value="Genomic_DNA"/>
</dbReference>
<keyword evidence="3" id="KW-0904">Protein phosphatase</keyword>
<keyword evidence="8" id="KW-1185">Reference proteome</keyword>
<keyword evidence="5" id="KW-0175">Coiled coil</keyword>
<protein>
    <submittedName>
        <fullName evidence="7">Low molecular weight protein arginine phosphatase</fullName>
    </submittedName>
</protein>
<evidence type="ECO:0000259" key="6">
    <source>
        <dbReference type="SMART" id="SM00226"/>
    </source>
</evidence>
<dbReference type="CDD" id="cd16344">
    <property type="entry name" value="LMWPAP"/>
    <property type="match status" value="1"/>
</dbReference>
<evidence type="ECO:0000313" key="8">
    <source>
        <dbReference type="Proteomes" id="UP001084197"/>
    </source>
</evidence>
<dbReference type="SMART" id="SM00226">
    <property type="entry name" value="LMWPc"/>
    <property type="match status" value="1"/>
</dbReference>
<dbReference type="InterPro" id="IPR050438">
    <property type="entry name" value="LMW_PTPase"/>
</dbReference>
<sequence length="199" mass="22997">MNILFVCTGNTCRSPMAKALLKEKSDHNVKSAGISARNGDPLSTGAIHVLSDHSLDTQDEAKLVDNELVSWADLVLTMTTQHKQILTIKFPKAFEKIFTLKEYTIDEDQSTWEQLKQAYLNLEEKRVIVLEETGQQQTEQQLRAFLREEQDEIERLEAEMPNYDIKDPFGGDKTAYQETFKEIEKYIELLIEKLENRDK</sequence>
<gene>
    <name evidence="7" type="ORF">OWO01_10545</name>
</gene>
<evidence type="ECO:0000256" key="2">
    <source>
        <dbReference type="ARBA" id="ARBA00022801"/>
    </source>
</evidence>
<evidence type="ECO:0000313" key="7">
    <source>
        <dbReference type="EMBL" id="MCZ0703658.1"/>
    </source>
</evidence>
<dbReference type="InterPro" id="IPR023485">
    <property type="entry name" value="Ptyr_pPase"/>
</dbReference>
<feature type="active site" description="Nucleophile" evidence="4">
    <location>
        <position position="13"/>
    </location>
</feature>
<reference evidence="7" key="1">
    <citation type="submission" date="2022-11" db="EMBL/GenBank/DDBJ databases">
        <title>WGS of Natronobacillus azotifigens 24KS-1, an anaerobic diazotrophic haloalkaliphile from soda-rich habitats.</title>
        <authorList>
            <person name="Sorokin D.Y."/>
            <person name="Merkel A.Y."/>
        </authorList>
    </citation>
    <scope>NUCLEOTIDE SEQUENCE</scope>
    <source>
        <strain evidence="7">24KS-1</strain>
    </source>
</reference>
<keyword evidence="2" id="KW-0378">Hydrolase</keyword>
<dbReference type="Proteomes" id="UP001084197">
    <property type="component" value="Unassembled WGS sequence"/>
</dbReference>
<evidence type="ECO:0000256" key="3">
    <source>
        <dbReference type="ARBA" id="ARBA00022912"/>
    </source>
</evidence>
<dbReference type="AlphaFoldDB" id="A0A9J6RD62"/>
<comment type="similarity">
    <text evidence="1">Belongs to the low molecular weight phosphotyrosine protein phosphatase family.</text>
</comment>
<feature type="coiled-coil region" evidence="5">
    <location>
        <begin position="105"/>
        <end position="166"/>
    </location>
</feature>
<comment type="caution">
    <text evidence="7">The sequence shown here is derived from an EMBL/GenBank/DDBJ whole genome shotgun (WGS) entry which is preliminary data.</text>
</comment>
<name>A0A9J6RD62_9BACI</name>
<evidence type="ECO:0000256" key="1">
    <source>
        <dbReference type="ARBA" id="ARBA00011063"/>
    </source>
</evidence>
<dbReference type="PRINTS" id="PR00719">
    <property type="entry name" value="LMWPTPASE"/>
</dbReference>
<dbReference type="Gene3D" id="3.40.50.2300">
    <property type="match status" value="1"/>
</dbReference>
<dbReference type="InterPro" id="IPR017867">
    <property type="entry name" value="Tyr_phospatase_low_mol_wt"/>
</dbReference>
<feature type="active site" description="Nucleophile" evidence="4">
    <location>
        <position position="7"/>
    </location>
</feature>
<dbReference type="PANTHER" id="PTHR11717:SF31">
    <property type="entry name" value="LOW MOLECULAR WEIGHT PROTEIN-TYROSINE-PHOSPHATASE ETP-RELATED"/>
    <property type="match status" value="1"/>
</dbReference>
<evidence type="ECO:0000256" key="5">
    <source>
        <dbReference type="SAM" id="Coils"/>
    </source>
</evidence>
<proteinExistence type="inferred from homology"/>
<evidence type="ECO:0000256" key="4">
    <source>
        <dbReference type="PIRSR" id="PIRSR617867-1"/>
    </source>
</evidence>
<dbReference type="SUPFAM" id="SSF52788">
    <property type="entry name" value="Phosphotyrosine protein phosphatases I"/>
    <property type="match status" value="1"/>
</dbReference>